<reference evidence="1" key="2">
    <citation type="journal article" date="2015" name="Fish Shellfish Immunol.">
        <title>Early steps in the European eel (Anguilla anguilla)-Vibrio vulnificus interaction in the gills: Role of the RtxA13 toxin.</title>
        <authorList>
            <person name="Callol A."/>
            <person name="Pajuelo D."/>
            <person name="Ebbesson L."/>
            <person name="Teles M."/>
            <person name="MacKenzie S."/>
            <person name="Amaro C."/>
        </authorList>
    </citation>
    <scope>NUCLEOTIDE SEQUENCE</scope>
</reference>
<accession>A0A0E9TP61</accession>
<dbReference type="AlphaFoldDB" id="A0A0E9TP61"/>
<evidence type="ECO:0000313" key="1">
    <source>
        <dbReference type="EMBL" id="JAH54675.1"/>
    </source>
</evidence>
<reference evidence="1" key="1">
    <citation type="submission" date="2014-11" db="EMBL/GenBank/DDBJ databases">
        <authorList>
            <person name="Amaro Gonzalez C."/>
        </authorList>
    </citation>
    <scope>NUCLEOTIDE SEQUENCE</scope>
</reference>
<proteinExistence type="predicted"/>
<sequence length="18" mass="2057">MSTTPYIPFTSIGRIPIY</sequence>
<dbReference type="EMBL" id="GBXM01033623">
    <property type="protein sequence ID" value="JAH74954.1"/>
    <property type="molecule type" value="Transcribed_RNA"/>
</dbReference>
<organism evidence="1">
    <name type="scientific">Anguilla anguilla</name>
    <name type="common">European freshwater eel</name>
    <name type="synonym">Muraena anguilla</name>
    <dbReference type="NCBI Taxonomy" id="7936"/>
    <lineage>
        <taxon>Eukaryota</taxon>
        <taxon>Metazoa</taxon>
        <taxon>Chordata</taxon>
        <taxon>Craniata</taxon>
        <taxon>Vertebrata</taxon>
        <taxon>Euteleostomi</taxon>
        <taxon>Actinopterygii</taxon>
        <taxon>Neopterygii</taxon>
        <taxon>Teleostei</taxon>
        <taxon>Anguilliformes</taxon>
        <taxon>Anguillidae</taxon>
        <taxon>Anguilla</taxon>
    </lineage>
</organism>
<dbReference type="EMBL" id="GBXM01053902">
    <property type="protein sequence ID" value="JAH54675.1"/>
    <property type="molecule type" value="Transcribed_RNA"/>
</dbReference>
<name>A0A0E9TP61_ANGAN</name>
<protein>
    <submittedName>
        <fullName evidence="1">Uncharacterized protein</fullName>
    </submittedName>
</protein>